<protein>
    <submittedName>
        <fullName evidence="1">Uncharacterized protein</fullName>
    </submittedName>
</protein>
<comment type="caution">
    <text evidence="1">The sequence shown here is derived from an EMBL/GenBank/DDBJ whole genome shotgun (WGS) entry which is preliminary data.</text>
</comment>
<name>A0A9Q0NHC8_9DIPT</name>
<proteinExistence type="predicted"/>
<evidence type="ECO:0000313" key="2">
    <source>
        <dbReference type="Proteomes" id="UP001151699"/>
    </source>
</evidence>
<accession>A0A9Q0NHC8</accession>
<reference evidence="1" key="1">
    <citation type="submission" date="2022-07" db="EMBL/GenBank/DDBJ databases">
        <authorList>
            <person name="Trinca V."/>
            <person name="Uliana J.V.C."/>
            <person name="Torres T.T."/>
            <person name="Ward R.J."/>
            <person name="Monesi N."/>
        </authorList>
    </citation>
    <scope>NUCLEOTIDE SEQUENCE</scope>
    <source>
        <strain evidence="1">HSMRA1968</strain>
        <tissue evidence="1">Whole embryos</tissue>
    </source>
</reference>
<sequence>MKRNIELLGAPLTLSSAKDVLLRKLNLVKASFEKLCCLKSHIAYFLLKQTLFLDAKASFHHSYDTDVDFSGQCFGIRQSSKELGQLEHPTFEVVFQTVRRSRIRQGFLLLSATNQVLSTSTFRIAVALRYGCDVCVEHDCICGEAVVNPDGIHGLSCRRSAGRCGRHVEFNKIIKFALASAQIPSRLQPPGLNIGIHKRPDRITLAPYGLTVAFCLGMRLALTCWHRHTSRSPVLLVGRVRKKQQT</sequence>
<dbReference type="AlphaFoldDB" id="A0A9Q0NHC8"/>
<evidence type="ECO:0000313" key="1">
    <source>
        <dbReference type="EMBL" id="KAJ6650173.1"/>
    </source>
</evidence>
<gene>
    <name evidence="1" type="ORF">Bhyg_05418</name>
</gene>
<dbReference type="Proteomes" id="UP001151699">
    <property type="component" value="Chromosome A"/>
</dbReference>
<dbReference type="EMBL" id="WJQU01000001">
    <property type="protein sequence ID" value="KAJ6650173.1"/>
    <property type="molecule type" value="Genomic_DNA"/>
</dbReference>
<organism evidence="1 2">
    <name type="scientific">Pseudolycoriella hygida</name>
    <dbReference type="NCBI Taxonomy" id="35572"/>
    <lineage>
        <taxon>Eukaryota</taxon>
        <taxon>Metazoa</taxon>
        <taxon>Ecdysozoa</taxon>
        <taxon>Arthropoda</taxon>
        <taxon>Hexapoda</taxon>
        <taxon>Insecta</taxon>
        <taxon>Pterygota</taxon>
        <taxon>Neoptera</taxon>
        <taxon>Endopterygota</taxon>
        <taxon>Diptera</taxon>
        <taxon>Nematocera</taxon>
        <taxon>Sciaroidea</taxon>
        <taxon>Sciaridae</taxon>
        <taxon>Pseudolycoriella</taxon>
    </lineage>
</organism>
<keyword evidence="2" id="KW-1185">Reference proteome</keyword>
<dbReference type="OrthoDB" id="2016582at2759"/>